<dbReference type="PROSITE" id="PS00150">
    <property type="entry name" value="ACYLPHOSPHATASE_1"/>
    <property type="match status" value="1"/>
</dbReference>
<comment type="catalytic activity">
    <reaction evidence="7">
        <text>C-terminal L-cysteinyl-[HypE protein] + carbamoyl phosphate + ATP + H2O = C-terminal S-carboxamide-L-cysteinyl-[HypE protein] + AMP + phosphate + diphosphate + H(+)</text>
        <dbReference type="Rhea" id="RHEA:55636"/>
        <dbReference type="Rhea" id="RHEA-COMP:14247"/>
        <dbReference type="Rhea" id="RHEA-COMP:14392"/>
        <dbReference type="ChEBI" id="CHEBI:15377"/>
        <dbReference type="ChEBI" id="CHEBI:15378"/>
        <dbReference type="ChEBI" id="CHEBI:30616"/>
        <dbReference type="ChEBI" id="CHEBI:33019"/>
        <dbReference type="ChEBI" id="CHEBI:43474"/>
        <dbReference type="ChEBI" id="CHEBI:58228"/>
        <dbReference type="ChEBI" id="CHEBI:76913"/>
        <dbReference type="ChEBI" id="CHEBI:139126"/>
        <dbReference type="ChEBI" id="CHEBI:456215"/>
    </reaction>
</comment>
<keyword evidence="5" id="KW-0863">Zinc-finger</keyword>
<evidence type="ECO:0000256" key="1">
    <source>
        <dbReference type="ARBA" id="ARBA00004711"/>
    </source>
</evidence>
<dbReference type="PIRSF" id="PIRSF006256">
    <property type="entry name" value="CMPcnvr_hdrg_mat"/>
    <property type="match status" value="1"/>
</dbReference>
<dbReference type="Gene3D" id="3.90.870.50">
    <property type="match status" value="1"/>
</dbReference>
<accession>A0ABT7QWC8</accession>
<evidence type="ECO:0000313" key="13">
    <source>
        <dbReference type="Proteomes" id="UP001169069"/>
    </source>
</evidence>
<evidence type="ECO:0000256" key="8">
    <source>
        <dbReference type="PIRNR" id="PIRNR006256"/>
    </source>
</evidence>
<keyword evidence="13" id="KW-1185">Reference proteome</keyword>
<dbReference type="RefSeq" id="WP_289412452.1">
    <property type="nucleotide sequence ID" value="NZ_JAQIBD010000001.1"/>
</dbReference>
<evidence type="ECO:0000313" key="12">
    <source>
        <dbReference type="EMBL" id="MDM5271133.1"/>
    </source>
</evidence>
<dbReference type="Gene3D" id="3.30.420.360">
    <property type="match status" value="1"/>
</dbReference>
<dbReference type="InterPro" id="IPR055128">
    <property type="entry name" value="HypF_C_2"/>
</dbReference>
<feature type="domain" description="Acylphosphatase-like" evidence="10">
    <location>
        <begin position="4"/>
        <end position="91"/>
    </location>
</feature>
<keyword evidence="4" id="KW-0479">Metal-binding</keyword>
<dbReference type="PROSITE" id="PS51160">
    <property type="entry name" value="ACYLPHOSPHATASE_3"/>
    <property type="match status" value="1"/>
</dbReference>
<dbReference type="EMBL" id="JAQIBD010000001">
    <property type="protein sequence ID" value="MDM5271133.1"/>
    <property type="molecule type" value="Genomic_DNA"/>
</dbReference>
<dbReference type="Pfam" id="PF22521">
    <property type="entry name" value="HypF_C_2"/>
    <property type="match status" value="1"/>
</dbReference>
<dbReference type="InterPro" id="IPR017945">
    <property type="entry name" value="DHBP_synth_RibB-like_a/b_dom"/>
</dbReference>
<dbReference type="SUPFAM" id="SSF55821">
    <property type="entry name" value="YrdC/RibB"/>
    <property type="match status" value="1"/>
</dbReference>
<dbReference type="Gene3D" id="3.30.110.120">
    <property type="match status" value="1"/>
</dbReference>
<dbReference type="PROSITE" id="PS51163">
    <property type="entry name" value="YRDC"/>
    <property type="match status" value="1"/>
</dbReference>
<dbReference type="GO" id="GO:0016874">
    <property type="term" value="F:ligase activity"/>
    <property type="evidence" value="ECO:0007669"/>
    <property type="project" value="UniProtKB-KW"/>
</dbReference>
<sequence>MIRRNILHISGIVQGVGFRPYVYSLALRYGLYGFVQNDGQGVVIEVEGEEEKLDLFFKTLYKELPPLARIDSIEKKETNHLKKEQTFSIIESRSTIKKALVSPDISLCDACLAEFNDTTNRRYGYFAINCTHCGPRYSIIKTVPYDRASTSMDRFTMCHQCEAEYIDPANRRYHAQPISCYECGPTLTLYDNLNREIKTENIPQFVSSLLQEGAIIAIKGLGGFHLMCNAYDDNSVSKLRQRKSRPSKPFAVLFPTIDSIEGHAMITSSDRTMIQSKEKPIVLVQKKENTPLSKYIAPLIDRIGVMLPYTPLQFLLFKYFKNPLIATSANLKSEPIVYTKEMLFEKLGKVVDYVLDMDRDIVNAVDDSVVQLIDKRPMFLRLARGFTPCSFHLPFKVDKHILAVGAEQKNTIALAFDDQVILSPYIGDLVSLDAMEYFERTLETFKRFYDFSPEMIVCDKHPSYTTTFWAKEQKLPLLQVQHHHAHILSVLFEQNIHTPVLGIAFDGTGYGDNGTLWGGEFLRIEQDYSYTRVSSFKPLVLLGGNKAIQEPRRIALSLAFDVMDLSEIKQSRLAKHFTPKELELLDQAYQKQIRTIDTSSVGRLFDGVASLLDIVQILSFDGESGLKMEQYYDPDIPDFYHFYIENGIIYYDEMIKALFYEHNQARGVSMFMNTLIEIIITIAHTQKLPLVFSGGVFQNKVLVEKLVQRLRQEKITYYFPQYIPPNDSSIALGQIAYTLQQLKLPK</sequence>
<evidence type="ECO:0000256" key="9">
    <source>
        <dbReference type="PROSITE-ProRule" id="PRU00520"/>
    </source>
</evidence>
<reference evidence="12" key="1">
    <citation type="submission" date="2023-01" db="EMBL/GenBank/DDBJ databases">
        <title>Sulfurovum sp. zt1-1 genome assembly.</title>
        <authorList>
            <person name="Wang J."/>
        </authorList>
    </citation>
    <scope>NUCLEOTIDE SEQUENCE</scope>
    <source>
        <strain evidence="12">Zt1-1</strain>
    </source>
</reference>
<protein>
    <recommendedName>
        <fullName evidence="8">Carbamoyltransferase</fullName>
        <ecNumber evidence="8">6.2.-.-</ecNumber>
    </recommendedName>
</protein>
<keyword evidence="3 12" id="KW-0436">Ligase</keyword>
<dbReference type="InterPro" id="IPR051060">
    <property type="entry name" value="Carbamoyltrans_HypF-like"/>
</dbReference>
<dbReference type="InterPro" id="IPR004421">
    <property type="entry name" value="Carbamoyltransferase_HypF"/>
</dbReference>
<dbReference type="PANTHER" id="PTHR42959:SF1">
    <property type="entry name" value="CARBAMOYLTRANSFERASE HYPF"/>
    <property type="match status" value="1"/>
</dbReference>
<evidence type="ECO:0000256" key="7">
    <source>
        <dbReference type="ARBA" id="ARBA00048220"/>
    </source>
</evidence>
<comment type="caution">
    <text evidence="12">The sequence shown here is derived from an EMBL/GenBank/DDBJ whole genome shotgun (WGS) entry which is preliminary data.</text>
</comment>
<dbReference type="InterPro" id="IPR041440">
    <property type="entry name" value="HypF_C"/>
</dbReference>
<dbReference type="Pfam" id="PF17788">
    <property type="entry name" value="HypF_C"/>
    <property type="match status" value="1"/>
</dbReference>
<feature type="active site" evidence="9">
    <location>
        <position position="37"/>
    </location>
</feature>
<dbReference type="Pfam" id="PF01300">
    <property type="entry name" value="Sua5_yciO_yrdC"/>
    <property type="match status" value="1"/>
</dbReference>
<evidence type="ECO:0000256" key="6">
    <source>
        <dbReference type="ARBA" id="ARBA00022833"/>
    </source>
</evidence>
<keyword evidence="6" id="KW-0862">Zinc</keyword>
<evidence type="ECO:0000256" key="5">
    <source>
        <dbReference type="ARBA" id="ARBA00022771"/>
    </source>
</evidence>
<dbReference type="NCBIfam" id="TIGR00143">
    <property type="entry name" value="hypF"/>
    <property type="match status" value="1"/>
</dbReference>
<dbReference type="SUPFAM" id="SSF54975">
    <property type="entry name" value="Acylphosphatase/BLUF domain-like"/>
    <property type="match status" value="1"/>
</dbReference>
<dbReference type="InterPro" id="IPR017968">
    <property type="entry name" value="Acylphosphatase_CS"/>
</dbReference>
<proteinExistence type="inferred from homology"/>
<name>A0ABT7QWC8_9BACT</name>
<evidence type="ECO:0000259" key="10">
    <source>
        <dbReference type="PROSITE" id="PS51160"/>
    </source>
</evidence>
<comment type="similarity">
    <text evidence="2 8">Belongs to the carbamoyltransferase HypF family.</text>
</comment>
<dbReference type="Pfam" id="PF07503">
    <property type="entry name" value="zf-HYPF"/>
    <property type="match status" value="2"/>
</dbReference>
<organism evidence="12 13">
    <name type="scientific">Sulfurovum zhangzhouensis</name>
    <dbReference type="NCBI Taxonomy" id="3019067"/>
    <lineage>
        <taxon>Bacteria</taxon>
        <taxon>Pseudomonadati</taxon>
        <taxon>Campylobacterota</taxon>
        <taxon>Epsilonproteobacteria</taxon>
        <taxon>Campylobacterales</taxon>
        <taxon>Sulfurovaceae</taxon>
        <taxon>Sulfurovum</taxon>
    </lineage>
</organism>
<dbReference type="InterPro" id="IPR036046">
    <property type="entry name" value="Acylphosphatase-like_dom_sf"/>
</dbReference>
<dbReference type="EC" id="6.2.-.-" evidence="8"/>
<dbReference type="InterPro" id="IPR001792">
    <property type="entry name" value="Acylphosphatase-like_dom"/>
</dbReference>
<keyword evidence="9" id="KW-0378">Hydrolase</keyword>
<dbReference type="Gene3D" id="3.30.420.40">
    <property type="match status" value="1"/>
</dbReference>
<evidence type="ECO:0000256" key="3">
    <source>
        <dbReference type="ARBA" id="ARBA00022598"/>
    </source>
</evidence>
<dbReference type="PANTHER" id="PTHR42959">
    <property type="entry name" value="CARBAMOYLTRANSFERASE"/>
    <property type="match status" value="1"/>
</dbReference>
<dbReference type="InterPro" id="IPR006070">
    <property type="entry name" value="Sua5-like_dom"/>
</dbReference>
<dbReference type="Pfam" id="PF00708">
    <property type="entry name" value="Acylphosphatase"/>
    <property type="match status" value="1"/>
</dbReference>
<feature type="active site" evidence="9">
    <location>
        <position position="19"/>
    </location>
</feature>
<feature type="domain" description="YrdC-like" evidence="11">
    <location>
        <begin position="199"/>
        <end position="385"/>
    </location>
</feature>
<evidence type="ECO:0000256" key="4">
    <source>
        <dbReference type="ARBA" id="ARBA00022723"/>
    </source>
</evidence>
<dbReference type="Proteomes" id="UP001169069">
    <property type="component" value="Unassembled WGS sequence"/>
</dbReference>
<gene>
    <name evidence="12" type="primary">hypF</name>
    <name evidence="12" type="ORF">PGH07_03000</name>
</gene>
<evidence type="ECO:0000259" key="11">
    <source>
        <dbReference type="PROSITE" id="PS51163"/>
    </source>
</evidence>
<comment type="catalytic activity">
    <reaction evidence="9">
        <text>an acyl phosphate + H2O = a carboxylate + phosphate + H(+)</text>
        <dbReference type="Rhea" id="RHEA:14965"/>
        <dbReference type="ChEBI" id="CHEBI:15377"/>
        <dbReference type="ChEBI" id="CHEBI:15378"/>
        <dbReference type="ChEBI" id="CHEBI:29067"/>
        <dbReference type="ChEBI" id="CHEBI:43474"/>
        <dbReference type="ChEBI" id="CHEBI:59918"/>
        <dbReference type="EC" id="3.6.1.7"/>
    </reaction>
</comment>
<comment type="pathway">
    <text evidence="1">Protein modification; [NiFe] hydrogenase maturation.</text>
</comment>
<dbReference type="InterPro" id="IPR011125">
    <property type="entry name" value="Znf_HypF"/>
</dbReference>
<evidence type="ECO:0000256" key="2">
    <source>
        <dbReference type="ARBA" id="ARBA00008097"/>
    </source>
</evidence>